<feature type="non-terminal residue" evidence="2">
    <location>
        <position position="1"/>
    </location>
</feature>
<feature type="non-terminal residue" evidence="2">
    <location>
        <position position="117"/>
    </location>
</feature>
<proteinExistence type="predicted"/>
<sequence>EHFTVNFTITNLLYTSALRNPSSKEFIATNKTLTYLVDPLLQKSSIGPAYTGCKITAFRSKEDRENTRVDALCSYRDEPAGPKLDRVVVYHELSNMTRGITTLGHYSLSSRSLYVNG</sequence>
<evidence type="ECO:0000313" key="3">
    <source>
        <dbReference type="Proteomes" id="UP000579406"/>
    </source>
</evidence>
<dbReference type="AlphaFoldDB" id="A0A7K9U8M9"/>
<evidence type="ECO:0000313" key="2">
    <source>
        <dbReference type="EMBL" id="NXI56486.1"/>
    </source>
</evidence>
<reference evidence="2 3" key="1">
    <citation type="submission" date="2019-09" db="EMBL/GenBank/DDBJ databases">
        <title>Bird 10,000 Genomes (B10K) Project - Family phase.</title>
        <authorList>
            <person name="Zhang G."/>
        </authorList>
    </citation>
    <scope>NUCLEOTIDE SEQUENCE [LARGE SCALE GENOMIC DNA]</scope>
    <source>
        <strain evidence="2">B10K-DU-001-61</strain>
        <tissue evidence="2">Muscle</tissue>
    </source>
</reference>
<dbReference type="Proteomes" id="UP000579406">
    <property type="component" value="Unassembled WGS sequence"/>
</dbReference>
<dbReference type="InterPro" id="IPR000082">
    <property type="entry name" value="SEA_dom"/>
</dbReference>
<protein>
    <submittedName>
        <fullName evidence="2">MUC16 protein</fullName>
    </submittedName>
</protein>
<evidence type="ECO:0000259" key="1">
    <source>
        <dbReference type="PROSITE" id="PS50024"/>
    </source>
</evidence>
<dbReference type="EMBL" id="VWZY01008711">
    <property type="protein sequence ID" value="NXI56486.1"/>
    <property type="molecule type" value="Genomic_DNA"/>
</dbReference>
<dbReference type="Gene3D" id="3.30.70.960">
    <property type="entry name" value="SEA domain"/>
    <property type="match status" value="1"/>
</dbReference>
<comment type="caution">
    <text evidence="2">The sequence shown here is derived from an EMBL/GenBank/DDBJ whole genome shotgun (WGS) entry which is preliminary data.</text>
</comment>
<dbReference type="SUPFAM" id="SSF82671">
    <property type="entry name" value="SEA domain"/>
    <property type="match status" value="1"/>
</dbReference>
<organism evidence="2 3">
    <name type="scientific">Chloroceryle aenea</name>
    <name type="common">American pygmy kingfisher</name>
    <dbReference type="NCBI Taxonomy" id="176938"/>
    <lineage>
        <taxon>Eukaryota</taxon>
        <taxon>Metazoa</taxon>
        <taxon>Chordata</taxon>
        <taxon>Craniata</taxon>
        <taxon>Vertebrata</taxon>
        <taxon>Euteleostomi</taxon>
        <taxon>Archelosauria</taxon>
        <taxon>Archosauria</taxon>
        <taxon>Dinosauria</taxon>
        <taxon>Saurischia</taxon>
        <taxon>Theropoda</taxon>
        <taxon>Coelurosauria</taxon>
        <taxon>Aves</taxon>
        <taxon>Neognathae</taxon>
        <taxon>Neoaves</taxon>
        <taxon>Telluraves</taxon>
        <taxon>Coraciimorphae</taxon>
        <taxon>Coraciiformes</taxon>
        <taxon>Cerylidae</taxon>
        <taxon>Chloroceryle</taxon>
    </lineage>
</organism>
<dbReference type="PANTHER" id="PTHR14672">
    <property type="entry name" value="MUCIN-16"/>
    <property type="match status" value="1"/>
</dbReference>
<accession>A0A7K9U8M9</accession>
<dbReference type="FunFam" id="3.30.70.960:FF:000003">
    <property type="entry name" value="MUC16 isoform 1"/>
    <property type="match status" value="1"/>
</dbReference>
<dbReference type="Pfam" id="PF01390">
    <property type="entry name" value="SEA"/>
    <property type="match status" value="1"/>
</dbReference>
<keyword evidence="3" id="KW-1185">Reference proteome</keyword>
<gene>
    <name evidence="2" type="primary">Muc16_0</name>
    <name evidence="2" type="ORF">CHLAEN_R03028</name>
</gene>
<dbReference type="OrthoDB" id="9947814at2759"/>
<dbReference type="InterPro" id="IPR028850">
    <property type="entry name" value="MUC16"/>
</dbReference>
<dbReference type="PANTHER" id="PTHR14672:SF1">
    <property type="entry name" value="MUCIN-16"/>
    <property type="match status" value="1"/>
</dbReference>
<dbReference type="InterPro" id="IPR036364">
    <property type="entry name" value="SEA_dom_sf"/>
</dbReference>
<name>A0A7K9U8M9_9AVES</name>
<feature type="domain" description="SEA" evidence="1">
    <location>
        <begin position="1"/>
        <end position="117"/>
    </location>
</feature>
<dbReference type="PROSITE" id="PS50024">
    <property type="entry name" value="SEA"/>
    <property type="match status" value="1"/>
</dbReference>